<reference evidence="4" key="1">
    <citation type="submission" date="2018-05" db="EMBL/GenBank/DDBJ databases">
        <authorList>
            <person name="Lanie J.A."/>
            <person name="Ng W.-L."/>
            <person name="Kazmierczak K.M."/>
            <person name="Andrzejewski T.M."/>
            <person name="Davidsen T.M."/>
            <person name="Wayne K.J."/>
            <person name="Tettelin H."/>
            <person name="Glass J.I."/>
            <person name="Rusch D."/>
            <person name="Podicherti R."/>
            <person name="Tsui H.-C.T."/>
            <person name="Winkler M.E."/>
        </authorList>
    </citation>
    <scope>NUCLEOTIDE SEQUENCE</scope>
</reference>
<evidence type="ECO:0008006" key="5">
    <source>
        <dbReference type="Google" id="ProtNLM"/>
    </source>
</evidence>
<dbReference type="InterPro" id="IPR007157">
    <property type="entry name" value="PspA_VIPP1"/>
</dbReference>
<dbReference type="PANTHER" id="PTHR31088:SF6">
    <property type="entry name" value="PHAGE SHOCK PROTEIN A"/>
    <property type="match status" value="1"/>
</dbReference>
<protein>
    <recommendedName>
        <fullName evidence="5">PspA/IM30 family protein</fullName>
    </recommendedName>
</protein>
<sequence length="236" mass="26107">MAGIFQRLFKTGQAEAHAIVDKLEDPIKLSEQAIRDLKKDLQESLKALAEVKAVSIRLSRESEDHRRRAVDYERKAMLLVQKAQGGQMEEEEADRLATEALTRVSESQTRHSESAGQAQAQQETANKLQGNVNELKSKIGSYENDLITLKARTKTANATRKINQHLANVDSKGTVALLERMKEKVEEEETLAEAYGDMGDSQNSVDDEINKALADGKGTAVDDSLAQLKARMATDK</sequence>
<dbReference type="EMBL" id="UINC01065199">
    <property type="protein sequence ID" value="SVB94611.1"/>
    <property type="molecule type" value="Genomic_DNA"/>
</dbReference>
<dbReference type="Pfam" id="PF04012">
    <property type="entry name" value="PspA_IM30"/>
    <property type="match status" value="1"/>
</dbReference>
<comment type="similarity">
    <text evidence="1">Belongs to the PspA/Vipp/IM30 family.</text>
</comment>
<dbReference type="PANTHER" id="PTHR31088">
    <property type="entry name" value="MEMBRANE-ASSOCIATED PROTEIN VIPP1, CHLOROPLASTIC"/>
    <property type="match status" value="1"/>
</dbReference>
<evidence type="ECO:0000313" key="4">
    <source>
        <dbReference type="EMBL" id="SVB94611.1"/>
    </source>
</evidence>
<dbReference type="AlphaFoldDB" id="A0A382I7E6"/>
<accession>A0A382I7E6</accession>
<evidence type="ECO:0000256" key="3">
    <source>
        <dbReference type="SAM" id="MobiDB-lite"/>
    </source>
</evidence>
<proteinExistence type="inferred from homology"/>
<evidence type="ECO:0000256" key="1">
    <source>
        <dbReference type="ARBA" id="ARBA00043985"/>
    </source>
</evidence>
<feature type="compositionally biased region" description="Low complexity" evidence="3">
    <location>
        <begin position="115"/>
        <end position="125"/>
    </location>
</feature>
<evidence type="ECO:0000256" key="2">
    <source>
        <dbReference type="SAM" id="Coils"/>
    </source>
</evidence>
<organism evidence="4">
    <name type="scientific">marine metagenome</name>
    <dbReference type="NCBI Taxonomy" id="408172"/>
    <lineage>
        <taxon>unclassified sequences</taxon>
        <taxon>metagenomes</taxon>
        <taxon>ecological metagenomes</taxon>
    </lineage>
</organism>
<gene>
    <name evidence="4" type="ORF">METZ01_LOCUS247465</name>
</gene>
<feature type="region of interest" description="Disordered" evidence="3">
    <location>
        <begin position="101"/>
        <end position="125"/>
    </location>
</feature>
<name>A0A382I7E6_9ZZZZ</name>
<feature type="coiled-coil region" evidence="2">
    <location>
        <begin position="27"/>
        <end position="54"/>
    </location>
</feature>
<keyword evidence="2" id="KW-0175">Coiled coil</keyword>